<sequence>MTIEMFSHSPLRIRTLERGFGCCGLIAAEPLPGDRRGSRVGGQLNTDPLPVPSTPQKQSPKEEERSHRETPRSIVEYKYKRSNSSVRFIMTLRGAVTVATALICLVMVNAGRGKAASGALYCCTRFTRSPVPFHRIRGYKRQSALENCNLDAIIFHTVRNVQICASESDAWVQRVLERLRKKMAKVHQTTETKSPLPVSGTTESSQNFTLFFQ</sequence>
<dbReference type="AlphaFoldDB" id="A0AAV2JWD1"/>
<dbReference type="PANTHER" id="PTHR12015:SF108">
    <property type="entry name" value="C-C MOTIF CHEMOKINE 20"/>
    <property type="match status" value="1"/>
</dbReference>
<evidence type="ECO:0000313" key="6">
    <source>
        <dbReference type="Proteomes" id="UP001497482"/>
    </source>
</evidence>
<feature type="region of interest" description="Disordered" evidence="2">
    <location>
        <begin position="34"/>
        <end position="73"/>
    </location>
</feature>
<feature type="transmembrane region" description="Helical" evidence="3">
    <location>
        <begin position="88"/>
        <end position="108"/>
    </location>
</feature>
<evidence type="ECO:0000256" key="3">
    <source>
        <dbReference type="SAM" id="Phobius"/>
    </source>
</evidence>
<keyword evidence="3" id="KW-0812">Transmembrane</keyword>
<feature type="region of interest" description="Disordered" evidence="2">
    <location>
        <begin position="187"/>
        <end position="213"/>
    </location>
</feature>
<evidence type="ECO:0000256" key="2">
    <source>
        <dbReference type="SAM" id="MobiDB-lite"/>
    </source>
</evidence>
<dbReference type="PANTHER" id="PTHR12015">
    <property type="entry name" value="SMALL INDUCIBLE CYTOKINE A"/>
    <property type="match status" value="1"/>
</dbReference>
<name>A0AAV2JWD1_KNICA</name>
<dbReference type="CDD" id="cd00272">
    <property type="entry name" value="Chemokine_CC"/>
    <property type="match status" value="1"/>
</dbReference>
<dbReference type="InterPro" id="IPR001811">
    <property type="entry name" value="Chemokine_IL8-like_dom"/>
</dbReference>
<dbReference type="GO" id="GO:0006955">
    <property type="term" value="P:immune response"/>
    <property type="evidence" value="ECO:0007669"/>
    <property type="project" value="InterPro"/>
</dbReference>
<dbReference type="SUPFAM" id="SSF54117">
    <property type="entry name" value="Interleukin 8-like chemokines"/>
    <property type="match status" value="1"/>
</dbReference>
<gene>
    <name evidence="5" type="ORF">KC01_LOCUS10810</name>
</gene>
<proteinExistence type="predicted"/>
<protein>
    <recommendedName>
        <fullName evidence="4">Chemokine interleukin-8-like domain-containing protein</fullName>
    </recommendedName>
</protein>
<reference evidence="5 6" key="1">
    <citation type="submission" date="2024-04" db="EMBL/GenBank/DDBJ databases">
        <authorList>
            <person name="Waldvogel A.-M."/>
            <person name="Schoenle A."/>
        </authorList>
    </citation>
    <scope>NUCLEOTIDE SEQUENCE [LARGE SCALE GENOMIC DNA]</scope>
</reference>
<dbReference type="Pfam" id="PF00048">
    <property type="entry name" value="IL8"/>
    <property type="match status" value="1"/>
</dbReference>
<dbReference type="EMBL" id="OZ035836">
    <property type="protein sequence ID" value="CAL1579852.1"/>
    <property type="molecule type" value="Genomic_DNA"/>
</dbReference>
<keyword evidence="3" id="KW-0472">Membrane</keyword>
<accession>A0AAV2JWD1</accession>
<dbReference type="Proteomes" id="UP001497482">
    <property type="component" value="Chromosome 14"/>
</dbReference>
<evidence type="ECO:0000313" key="5">
    <source>
        <dbReference type="EMBL" id="CAL1579852.1"/>
    </source>
</evidence>
<dbReference type="SMART" id="SM00199">
    <property type="entry name" value="SCY"/>
    <property type="match status" value="1"/>
</dbReference>
<keyword evidence="6" id="KW-1185">Reference proteome</keyword>
<dbReference type="InterPro" id="IPR036048">
    <property type="entry name" value="Interleukin_8-like_sf"/>
</dbReference>
<dbReference type="Gene3D" id="2.40.50.40">
    <property type="match status" value="1"/>
</dbReference>
<feature type="compositionally biased region" description="Basic and acidic residues" evidence="2">
    <location>
        <begin position="59"/>
        <end position="73"/>
    </location>
</feature>
<keyword evidence="1" id="KW-0202">Cytokine</keyword>
<dbReference type="GO" id="GO:0005615">
    <property type="term" value="C:extracellular space"/>
    <property type="evidence" value="ECO:0007669"/>
    <property type="project" value="UniProtKB-KW"/>
</dbReference>
<evidence type="ECO:0000256" key="1">
    <source>
        <dbReference type="ARBA" id="ARBA00022514"/>
    </source>
</evidence>
<evidence type="ECO:0000259" key="4">
    <source>
        <dbReference type="SMART" id="SM00199"/>
    </source>
</evidence>
<dbReference type="GO" id="GO:0008009">
    <property type="term" value="F:chemokine activity"/>
    <property type="evidence" value="ECO:0007669"/>
    <property type="project" value="InterPro"/>
</dbReference>
<dbReference type="InterPro" id="IPR039809">
    <property type="entry name" value="Chemokine_b/g/d"/>
</dbReference>
<organism evidence="5 6">
    <name type="scientific">Knipowitschia caucasica</name>
    <name type="common">Caucasian dwarf goby</name>
    <name type="synonym">Pomatoschistus caucasicus</name>
    <dbReference type="NCBI Taxonomy" id="637954"/>
    <lineage>
        <taxon>Eukaryota</taxon>
        <taxon>Metazoa</taxon>
        <taxon>Chordata</taxon>
        <taxon>Craniata</taxon>
        <taxon>Vertebrata</taxon>
        <taxon>Euteleostomi</taxon>
        <taxon>Actinopterygii</taxon>
        <taxon>Neopterygii</taxon>
        <taxon>Teleostei</taxon>
        <taxon>Neoteleostei</taxon>
        <taxon>Acanthomorphata</taxon>
        <taxon>Gobiaria</taxon>
        <taxon>Gobiiformes</taxon>
        <taxon>Gobioidei</taxon>
        <taxon>Gobiidae</taxon>
        <taxon>Gobiinae</taxon>
        <taxon>Knipowitschia</taxon>
    </lineage>
</organism>
<keyword evidence="3" id="KW-1133">Transmembrane helix</keyword>
<feature type="domain" description="Chemokine interleukin-8-like" evidence="4">
    <location>
        <begin position="119"/>
        <end position="179"/>
    </location>
</feature>